<evidence type="ECO:0000313" key="5">
    <source>
        <dbReference type="EMBL" id="MBJ7597542.1"/>
    </source>
</evidence>
<organism evidence="5 6">
    <name type="scientific">Candidatus Nephthysia bennettiae</name>
    <dbReference type="NCBI Taxonomy" id="3127016"/>
    <lineage>
        <taxon>Bacteria</taxon>
        <taxon>Bacillati</taxon>
        <taxon>Candidatus Dormiibacterota</taxon>
        <taxon>Candidatus Dormibacteria</taxon>
        <taxon>Candidatus Dormibacterales</taxon>
        <taxon>Candidatus Dormibacteraceae</taxon>
        <taxon>Candidatus Nephthysia</taxon>
    </lineage>
</organism>
<dbReference type="Gene3D" id="3.40.50.2300">
    <property type="match status" value="2"/>
</dbReference>
<dbReference type="PANTHER" id="PTHR30146:SF155">
    <property type="entry name" value="ALANINE RACEMASE"/>
    <property type="match status" value="1"/>
</dbReference>
<dbReference type="InterPro" id="IPR000843">
    <property type="entry name" value="HTH_LacI"/>
</dbReference>
<dbReference type="PROSITE" id="PS50932">
    <property type="entry name" value="HTH_LACI_2"/>
    <property type="match status" value="1"/>
</dbReference>
<comment type="caution">
    <text evidence="5">The sequence shown here is derived from an EMBL/GenBank/DDBJ whole genome shotgun (WGS) entry which is preliminary data.</text>
</comment>
<protein>
    <submittedName>
        <fullName evidence="5">LacI family DNA-binding transcriptional regulator</fullName>
    </submittedName>
</protein>
<gene>
    <name evidence="5" type="ORF">JF922_05590</name>
</gene>
<keyword evidence="2 5" id="KW-0238">DNA-binding</keyword>
<dbReference type="RefSeq" id="WP_338199854.1">
    <property type="nucleotide sequence ID" value="NZ_JAEKNR010000066.1"/>
</dbReference>
<dbReference type="EMBL" id="JAEKNR010000066">
    <property type="protein sequence ID" value="MBJ7597542.1"/>
    <property type="molecule type" value="Genomic_DNA"/>
</dbReference>
<dbReference type="CDD" id="cd01392">
    <property type="entry name" value="HTH_LacI"/>
    <property type="match status" value="1"/>
</dbReference>
<reference evidence="5" key="1">
    <citation type="submission" date="2020-10" db="EMBL/GenBank/DDBJ databases">
        <title>Ca. Dormibacterota MAGs.</title>
        <authorList>
            <person name="Montgomery K."/>
        </authorList>
    </citation>
    <scope>NUCLEOTIDE SEQUENCE [LARGE SCALE GENOMIC DNA]</scope>
    <source>
        <strain evidence="5">SC8812_S17_10</strain>
    </source>
</reference>
<dbReference type="InterPro" id="IPR028082">
    <property type="entry name" value="Peripla_BP_I"/>
</dbReference>
<dbReference type="GO" id="GO:0006355">
    <property type="term" value="P:regulation of DNA-templated transcription"/>
    <property type="evidence" value="ECO:0007669"/>
    <property type="project" value="UniProtKB-ARBA"/>
</dbReference>
<dbReference type="AlphaFoldDB" id="A0A934K561"/>
<sequence>MAHVRKRATIRQVAEATGLSTAAVSYALRGLHVSEETRRRVEQAAAELGYEADPIARALASGRTEMVGLLCGSLESLWQQSLAVGIGRTLLTHDRYARILDAADDPAREALLAQQLRDQRVDGLIVQPLDPSASFWAELTESLPVVSIGDPLEGAPVVGEVLFDNKLGVSLALGHLQALGHRRVTVLTPTRPTTPDRSAEVHIAAEAARLRLEVSVVTSPHALSEATEVAREVLSRPDRPTALFALADSIAYGAYAAARDLGLDIPGDVSVAGYDAHPMSSLLTPPMTSFDWDIEGIIRQSVRLVVAAIDHESPRRRRIIQSPRLCEGASTGPPP</sequence>
<name>A0A934K561_9BACT</name>
<accession>A0A934K561</accession>
<evidence type="ECO:0000259" key="4">
    <source>
        <dbReference type="PROSITE" id="PS50932"/>
    </source>
</evidence>
<evidence type="ECO:0000256" key="3">
    <source>
        <dbReference type="ARBA" id="ARBA00023163"/>
    </source>
</evidence>
<evidence type="ECO:0000313" key="6">
    <source>
        <dbReference type="Proteomes" id="UP000612893"/>
    </source>
</evidence>
<dbReference type="InterPro" id="IPR046335">
    <property type="entry name" value="LacI/GalR-like_sensor"/>
</dbReference>
<dbReference type="InterPro" id="IPR010982">
    <property type="entry name" value="Lambda_DNA-bd_dom_sf"/>
</dbReference>
<dbReference type="PANTHER" id="PTHR30146">
    <property type="entry name" value="LACI-RELATED TRANSCRIPTIONAL REPRESSOR"/>
    <property type="match status" value="1"/>
</dbReference>
<dbReference type="Pfam" id="PF13377">
    <property type="entry name" value="Peripla_BP_3"/>
    <property type="match status" value="1"/>
</dbReference>
<dbReference type="SMART" id="SM00354">
    <property type="entry name" value="HTH_LACI"/>
    <property type="match status" value="1"/>
</dbReference>
<dbReference type="SUPFAM" id="SSF53822">
    <property type="entry name" value="Periplasmic binding protein-like I"/>
    <property type="match status" value="1"/>
</dbReference>
<dbReference type="Gene3D" id="1.10.260.40">
    <property type="entry name" value="lambda repressor-like DNA-binding domains"/>
    <property type="match status" value="1"/>
</dbReference>
<keyword evidence="6" id="KW-1185">Reference proteome</keyword>
<dbReference type="Proteomes" id="UP000612893">
    <property type="component" value="Unassembled WGS sequence"/>
</dbReference>
<keyword evidence="1" id="KW-0805">Transcription regulation</keyword>
<dbReference type="GO" id="GO:0003677">
    <property type="term" value="F:DNA binding"/>
    <property type="evidence" value="ECO:0007669"/>
    <property type="project" value="UniProtKB-KW"/>
</dbReference>
<keyword evidence="3" id="KW-0804">Transcription</keyword>
<evidence type="ECO:0000256" key="2">
    <source>
        <dbReference type="ARBA" id="ARBA00023125"/>
    </source>
</evidence>
<dbReference type="Pfam" id="PF00356">
    <property type="entry name" value="LacI"/>
    <property type="match status" value="1"/>
</dbReference>
<proteinExistence type="predicted"/>
<dbReference type="CDD" id="cd06267">
    <property type="entry name" value="PBP1_LacI_sugar_binding-like"/>
    <property type="match status" value="1"/>
</dbReference>
<feature type="domain" description="HTH lacI-type" evidence="4">
    <location>
        <begin position="8"/>
        <end position="61"/>
    </location>
</feature>
<evidence type="ECO:0000256" key="1">
    <source>
        <dbReference type="ARBA" id="ARBA00023015"/>
    </source>
</evidence>
<dbReference type="SUPFAM" id="SSF47413">
    <property type="entry name" value="lambda repressor-like DNA-binding domains"/>
    <property type="match status" value="1"/>
</dbReference>